<dbReference type="EMBL" id="JAOPGA020000356">
    <property type="protein sequence ID" value="KAL0478283.1"/>
    <property type="molecule type" value="Genomic_DNA"/>
</dbReference>
<evidence type="ECO:0000259" key="2">
    <source>
        <dbReference type="PROSITE" id="PS51831"/>
    </source>
</evidence>
<dbReference type="GO" id="GO:0008832">
    <property type="term" value="F:dGTPase activity"/>
    <property type="evidence" value="ECO:0007669"/>
    <property type="project" value="TreeGrafter"/>
</dbReference>
<feature type="compositionally biased region" description="Polar residues" evidence="1">
    <location>
        <begin position="455"/>
        <end position="465"/>
    </location>
</feature>
<dbReference type="PANTHER" id="PTHR11373:SF4">
    <property type="entry name" value="DEOXYNUCLEOSIDE TRIPHOSPHATE TRIPHOSPHOHYDROLASE SAMHD1"/>
    <property type="match status" value="1"/>
</dbReference>
<proteinExistence type="predicted"/>
<feature type="domain" description="HD" evidence="2">
    <location>
        <begin position="55"/>
        <end position="204"/>
    </location>
</feature>
<dbReference type="AlphaFoldDB" id="A0AAW2YMR1"/>
<dbReference type="SUPFAM" id="SSF109604">
    <property type="entry name" value="HD-domain/PDEase-like"/>
    <property type="match status" value="1"/>
</dbReference>
<reference evidence="3 4" key="1">
    <citation type="submission" date="2024-03" db="EMBL/GenBank/DDBJ databases">
        <title>The Acrasis kona genome and developmental transcriptomes reveal deep origins of eukaryotic multicellular pathways.</title>
        <authorList>
            <person name="Sheikh S."/>
            <person name="Fu C.-J."/>
            <person name="Brown M.W."/>
            <person name="Baldauf S.L."/>
        </authorList>
    </citation>
    <scope>NUCLEOTIDE SEQUENCE [LARGE SCALE GENOMIC DNA]</scope>
    <source>
        <strain evidence="3 4">ATCC MYA-3509</strain>
    </source>
</reference>
<dbReference type="Pfam" id="PF01966">
    <property type="entry name" value="HD"/>
    <property type="match status" value="1"/>
</dbReference>
<dbReference type="InterPro" id="IPR003607">
    <property type="entry name" value="HD/PDEase_dom"/>
</dbReference>
<dbReference type="PANTHER" id="PTHR11373">
    <property type="entry name" value="DEOXYNUCLEOSIDE TRIPHOSPHATE TRIPHOSPHOHYDROLASE"/>
    <property type="match status" value="1"/>
</dbReference>
<dbReference type="InterPro" id="IPR050135">
    <property type="entry name" value="dGTPase-like"/>
</dbReference>
<evidence type="ECO:0000313" key="4">
    <source>
        <dbReference type="Proteomes" id="UP001431209"/>
    </source>
</evidence>
<dbReference type="CDD" id="cd00077">
    <property type="entry name" value="HDc"/>
    <property type="match status" value="1"/>
</dbReference>
<dbReference type="PROSITE" id="PS51831">
    <property type="entry name" value="HD"/>
    <property type="match status" value="1"/>
</dbReference>
<dbReference type="Proteomes" id="UP001431209">
    <property type="component" value="Unassembled WGS sequence"/>
</dbReference>
<dbReference type="InterPro" id="IPR006674">
    <property type="entry name" value="HD_domain"/>
</dbReference>
<dbReference type="Gene3D" id="1.10.3210.10">
    <property type="entry name" value="Hypothetical protein af1432"/>
    <property type="match status" value="1"/>
</dbReference>
<dbReference type="GO" id="GO:0006203">
    <property type="term" value="P:dGTP catabolic process"/>
    <property type="evidence" value="ECO:0007669"/>
    <property type="project" value="TreeGrafter"/>
</dbReference>
<feature type="region of interest" description="Disordered" evidence="1">
    <location>
        <begin position="455"/>
        <end position="479"/>
    </location>
</feature>
<evidence type="ECO:0000256" key="1">
    <source>
        <dbReference type="SAM" id="MobiDB-lite"/>
    </source>
</evidence>
<organism evidence="3 4">
    <name type="scientific">Acrasis kona</name>
    <dbReference type="NCBI Taxonomy" id="1008807"/>
    <lineage>
        <taxon>Eukaryota</taxon>
        <taxon>Discoba</taxon>
        <taxon>Heterolobosea</taxon>
        <taxon>Tetramitia</taxon>
        <taxon>Eutetramitia</taxon>
        <taxon>Acrasidae</taxon>
        <taxon>Acrasis</taxon>
    </lineage>
</organism>
<sequence length="495" mass="57377">MPAVEYRVINDPIYGLIRLDNRLFKIIDTEFFQRLRDIKQLGALDYVFPGATHNRFAHSIGTCYLAGKWLELLRDKMDKEGVRHTNSVYIKGRDILQVQIAALCHDLGHGPFSHMFEDVFISSTEPKIDFSHEDMSIKLLEKIWENIDPQLRASITKGQAQDEYIAQIFNMIKGEVPEDTKKPFLYRIVCNTETGFDVDKLDYLVRDTKSAGVPLSFDQMRLLEFSMIKNYKETPCICFDLRSATNLANVFVNRFDLHKDVYSHRVVDGIEMMIGDIFRIASEKDPVRFNLSNSVGNADDYYLLTDSILKEIERSNIEGCKELIKRLRRRDFYKCLVRLPLKVDLNKENIKGELKKMVEEQKDKFAQIIIDRKLERSIEIKSRTFTFGVINPLKNVLFYNSVHDTPSTMPSLFSSKFSNPVIESELRFYIKDTKNIDTLWAQVIEIIQKGSEGNHNVMSPVSTPSKYHPKQSFISDSDGRDLNNDFYNCTTPHKK</sequence>
<protein>
    <submittedName>
        <fullName evidence="3">Deoxynucleoside triphosphate triphosphohydrolase SAMHD1</fullName>
    </submittedName>
</protein>
<accession>A0AAW2YMR1</accession>
<keyword evidence="4" id="KW-1185">Reference proteome</keyword>
<comment type="caution">
    <text evidence="3">The sequence shown here is derived from an EMBL/GenBank/DDBJ whole genome shotgun (WGS) entry which is preliminary data.</text>
</comment>
<evidence type="ECO:0000313" key="3">
    <source>
        <dbReference type="EMBL" id="KAL0478283.1"/>
    </source>
</evidence>
<dbReference type="SMART" id="SM00471">
    <property type="entry name" value="HDc"/>
    <property type="match status" value="1"/>
</dbReference>
<name>A0AAW2YMR1_9EUKA</name>
<gene>
    <name evidence="3" type="ORF">AKO1_008538</name>
</gene>
<dbReference type="GO" id="GO:0005634">
    <property type="term" value="C:nucleus"/>
    <property type="evidence" value="ECO:0007669"/>
    <property type="project" value="TreeGrafter"/>
</dbReference>